<evidence type="ECO:0000313" key="1">
    <source>
        <dbReference type="EMBL" id="RNA17488.1"/>
    </source>
</evidence>
<reference evidence="1 2" key="1">
    <citation type="journal article" date="2018" name="Sci. Rep.">
        <title>Genomic signatures of local adaptation to the degree of environmental predictability in rotifers.</title>
        <authorList>
            <person name="Franch-Gras L."/>
            <person name="Hahn C."/>
            <person name="Garcia-Roger E.M."/>
            <person name="Carmona M.J."/>
            <person name="Serra M."/>
            <person name="Gomez A."/>
        </authorList>
    </citation>
    <scope>NUCLEOTIDE SEQUENCE [LARGE SCALE GENOMIC DNA]</scope>
    <source>
        <strain evidence="1">HYR1</strain>
    </source>
</reference>
<evidence type="ECO:0000313" key="2">
    <source>
        <dbReference type="Proteomes" id="UP000276133"/>
    </source>
</evidence>
<sequence length="87" mass="9747">MLLGWQLLAISSDCPEIPAGCQCSTKSEALCPRTRTAGLCFRVENFSCTKMDFPICHTRVFLCQTRFQYLSESCLFEDDFASPPAVL</sequence>
<proteinExistence type="predicted"/>
<keyword evidence="2" id="KW-1185">Reference proteome</keyword>
<gene>
    <name evidence="1" type="ORF">BpHYR1_024379</name>
</gene>
<protein>
    <submittedName>
        <fullName evidence="1">Uncharacterized protein</fullName>
    </submittedName>
</protein>
<accession>A0A3M7R2K7</accession>
<dbReference type="AlphaFoldDB" id="A0A3M7R2K7"/>
<organism evidence="1 2">
    <name type="scientific">Brachionus plicatilis</name>
    <name type="common">Marine rotifer</name>
    <name type="synonym">Brachionus muelleri</name>
    <dbReference type="NCBI Taxonomy" id="10195"/>
    <lineage>
        <taxon>Eukaryota</taxon>
        <taxon>Metazoa</taxon>
        <taxon>Spiralia</taxon>
        <taxon>Gnathifera</taxon>
        <taxon>Rotifera</taxon>
        <taxon>Eurotatoria</taxon>
        <taxon>Monogononta</taxon>
        <taxon>Pseudotrocha</taxon>
        <taxon>Ploima</taxon>
        <taxon>Brachionidae</taxon>
        <taxon>Brachionus</taxon>
    </lineage>
</organism>
<dbReference type="Proteomes" id="UP000276133">
    <property type="component" value="Unassembled WGS sequence"/>
</dbReference>
<name>A0A3M7R2K7_BRAPC</name>
<dbReference type="EMBL" id="REGN01004445">
    <property type="protein sequence ID" value="RNA17488.1"/>
    <property type="molecule type" value="Genomic_DNA"/>
</dbReference>
<comment type="caution">
    <text evidence="1">The sequence shown here is derived from an EMBL/GenBank/DDBJ whole genome shotgun (WGS) entry which is preliminary data.</text>
</comment>